<accession>A0AAF3F161</accession>
<name>A0AAF3F161_9BILA</name>
<dbReference type="Proteomes" id="UP000887575">
    <property type="component" value="Unassembled WGS sequence"/>
</dbReference>
<keyword evidence="2" id="KW-1185">Reference proteome</keyword>
<organism evidence="2 3">
    <name type="scientific">Mesorhabditis belari</name>
    <dbReference type="NCBI Taxonomy" id="2138241"/>
    <lineage>
        <taxon>Eukaryota</taxon>
        <taxon>Metazoa</taxon>
        <taxon>Ecdysozoa</taxon>
        <taxon>Nematoda</taxon>
        <taxon>Chromadorea</taxon>
        <taxon>Rhabditida</taxon>
        <taxon>Rhabditina</taxon>
        <taxon>Rhabditomorpha</taxon>
        <taxon>Rhabditoidea</taxon>
        <taxon>Rhabditidae</taxon>
        <taxon>Mesorhabditinae</taxon>
        <taxon>Mesorhabditis</taxon>
    </lineage>
</organism>
<proteinExistence type="predicted"/>
<feature type="chain" id="PRO_5042111797" evidence="1">
    <location>
        <begin position="16"/>
        <end position="286"/>
    </location>
</feature>
<evidence type="ECO:0000313" key="2">
    <source>
        <dbReference type="Proteomes" id="UP000887575"/>
    </source>
</evidence>
<reference evidence="3" key="1">
    <citation type="submission" date="2024-02" db="UniProtKB">
        <authorList>
            <consortium name="WormBaseParasite"/>
        </authorList>
    </citation>
    <scope>IDENTIFICATION</scope>
</reference>
<evidence type="ECO:0000313" key="3">
    <source>
        <dbReference type="WBParaSite" id="MBELARI_LOCUS20095"/>
    </source>
</evidence>
<dbReference type="AlphaFoldDB" id="A0AAF3F161"/>
<protein>
    <submittedName>
        <fullName evidence="3">Uncharacterized protein</fullName>
    </submittedName>
</protein>
<feature type="signal peptide" evidence="1">
    <location>
        <begin position="1"/>
        <end position="15"/>
    </location>
</feature>
<keyword evidence="1" id="KW-0732">Signal</keyword>
<sequence length="286" mass="32229">MLLRIFAFLITEAIASFLRVETGHRSIEIDGRDPYYGHYTRVVFTDQTCIRAVTIHCLVPLTGAEEIDLLYTNCENGQWRVAHYNNKEERFYLKEQIQAKQLSVTSRIPLSIVDLQVEPCSPGTFKQADPLEKHSFHLNNSPYQMTENLTIEKDEFASIEAGVQLFFPPNTGIFVYGTLYINGTDKKPVYLEAIDEKKPWIGMIISSETPSTFSYLNLSGSVYGITVKNSPAFPIFDHVVADSNQNGFTFDVDESIGSDETPIRVYKTSAVNSLQNGFTINGKVEN</sequence>
<dbReference type="WBParaSite" id="MBELARI_LOCUS20095">
    <property type="protein sequence ID" value="MBELARI_LOCUS20095"/>
    <property type="gene ID" value="MBELARI_LOCUS20095"/>
</dbReference>
<evidence type="ECO:0000256" key="1">
    <source>
        <dbReference type="SAM" id="SignalP"/>
    </source>
</evidence>